<sequence>MGYLGFNFLFDYLNRTRLLKKGLKVKAHIIEIKRSLLGENHLPDYVVEVFYTHPNTEKIYYTEFEYFGDVNANERLKKGKDVDILIDPQNPENIYFKNVI</sequence>
<gene>
    <name evidence="1" type="ORF">HMH06_02505</name>
</gene>
<evidence type="ECO:0000313" key="1">
    <source>
        <dbReference type="EMBL" id="NOJ74718.1"/>
    </source>
</evidence>
<dbReference type="Proteomes" id="UP000580344">
    <property type="component" value="Unassembled WGS sequence"/>
</dbReference>
<dbReference type="EMBL" id="JABFOQ010000003">
    <property type="protein sequence ID" value="NOJ74718.1"/>
    <property type="molecule type" value="Genomic_DNA"/>
</dbReference>
<keyword evidence="2" id="KW-1185">Reference proteome</keyword>
<comment type="caution">
    <text evidence="1">The sequence shown here is derived from an EMBL/GenBank/DDBJ whole genome shotgun (WGS) entry which is preliminary data.</text>
</comment>
<evidence type="ECO:0000313" key="2">
    <source>
        <dbReference type="Proteomes" id="UP000580344"/>
    </source>
</evidence>
<protein>
    <recommendedName>
        <fullName evidence="3">DUF3592 domain-containing protein</fullName>
    </recommendedName>
</protein>
<organism evidence="1 2">
    <name type="scientific">Empedobacter stercoris</name>
    <dbReference type="NCBI Taxonomy" id="1628248"/>
    <lineage>
        <taxon>Bacteria</taxon>
        <taxon>Pseudomonadati</taxon>
        <taxon>Bacteroidota</taxon>
        <taxon>Flavobacteriia</taxon>
        <taxon>Flavobacteriales</taxon>
        <taxon>Weeksellaceae</taxon>
        <taxon>Empedobacter</taxon>
    </lineage>
</organism>
<reference evidence="1 2" key="1">
    <citation type="submission" date="2020-05" db="EMBL/GenBank/DDBJ databases">
        <title>Tigecycline resistant gene in Empedobacter stercoris.</title>
        <authorList>
            <person name="Chen Y."/>
            <person name="Cheng Y."/>
            <person name="Zhou K."/>
        </authorList>
    </citation>
    <scope>NUCLEOTIDE SEQUENCE [LARGE SCALE GENOMIC DNA]</scope>
    <source>
        <strain evidence="1 2">ES202</strain>
    </source>
</reference>
<proteinExistence type="predicted"/>
<name>A0ABX1WJA5_9FLAO</name>
<evidence type="ECO:0008006" key="3">
    <source>
        <dbReference type="Google" id="ProtNLM"/>
    </source>
</evidence>
<dbReference type="RefSeq" id="WP_171622040.1">
    <property type="nucleotide sequence ID" value="NZ_CBCRZD010000012.1"/>
</dbReference>
<accession>A0ABX1WJA5</accession>